<name>A0A7J7LC61_9MAGN</name>
<feature type="transmembrane region" description="Helical" evidence="2">
    <location>
        <begin position="54"/>
        <end position="74"/>
    </location>
</feature>
<feature type="transmembrane region" description="Helical" evidence="2">
    <location>
        <begin position="164"/>
        <end position="189"/>
    </location>
</feature>
<keyword evidence="2" id="KW-0472">Membrane</keyword>
<organism evidence="3 4">
    <name type="scientific">Kingdonia uniflora</name>
    <dbReference type="NCBI Taxonomy" id="39325"/>
    <lineage>
        <taxon>Eukaryota</taxon>
        <taxon>Viridiplantae</taxon>
        <taxon>Streptophyta</taxon>
        <taxon>Embryophyta</taxon>
        <taxon>Tracheophyta</taxon>
        <taxon>Spermatophyta</taxon>
        <taxon>Magnoliopsida</taxon>
        <taxon>Ranunculales</taxon>
        <taxon>Circaeasteraceae</taxon>
        <taxon>Kingdonia</taxon>
    </lineage>
</organism>
<accession>A0A7J7LC61</accession>
<evidence type="ECO:0000313" key="4">
    <source>
        <dbReference type="Proteomes" id="UP000541444"/>
    </source>
</evidence>
<feature type="transmembrane region" description="Helical" evidence="2">
    <location>
        <begin position="132"/>
        <end position="152"/>
    </location>
</feature>
<keyword evidence="2" id="KW-1133">Transmembrane helix</keyword>
<comment type="caution">
    <text evidence="3">The sequence shown here is derived from an EMBL/GenBank/DDBJ whole genome shotgun (WGS) entry which is preliminary data.</text>
</comment>
<gene>
    <name evidence="3" type="ORF">GIB67_000299</name>
</gene>
<dbReference type="AlphaFoldDB" id="A0A7J7LC61"/>
<dbReference type="EMBL" id="JACGCM010002394">
    <property type="protein sequence ID" value="KAF6140251.1"/>
    <property type="molecule type" value="Genomic_DNA"/>
</dbReference>
<evidence type="ECO:0000256" key="2">
    <source>
        <dbReference type="SAM" id="Phobius"/>
    </source>
</evidence>
<proteinExistence type="predicted"/>
<feature type="compositionally biased region" description="Basic and acidic residues" evidence="1">
    <location>
        <begin position="1"/>
        <end position="29"/>
    </location>
</feature>
<feature type="transmembrane region" description="Helical" evidence="2">
    <location>
        <begin position="247"/>
        <end position="270"/>
    </location>
</feature>
<sequence>MVTVKDEISGDHHELSSDSSPKEHRDLTKGLDSNEGDQVIPVFMSNKDDMQFRVIVLPVWCIGIFTYMAVFRIVAGSVLQKTVDPLISDVYFVFLFVAIWLIWIPLSRRFSIPLPSNYAVQQQFTLKMGFELLFTCVTLGIFSFGEIIYQGIVIRGIDGSNAVVGMLLGMLLVPQIFILIAVVVFNGIFVRAIHIREFYYSWYPENQSTFESTLVSLQGAFIVLIISNVRMSLKEDTESGEKTYLNLIWLLAGLSLLNFLWFAVCCWVWGPRHEARTGLQTRR</sequence>
<feature type="region of interest" description="Disordered" evidence="1">
    <location>
        <begin position="1"/>
        <end position="33"/>
    </location>
</feature>
<reference evidence="3 4" key="1">
    <citation type="journal article" date="2020" name="IScience">
        <title>Genome Sequencing of the Endangered Kingdonia uniflora (Circaeasteraceae, Ranunculales) Reveals Potential Mechanisms of Evolutionary Specialization.</title>
        <authorList>
            <person name="Sun Y."/>
            <person name="Deng T."/>
            <person name="Zhang A."/>
            <person name="Moore M.J."/>
            <person name="Landis J.B."/>
            <person name="Lin N."/>
            <person name="Zhang H."/>
            <person name="Zhang X."/>
            <person name="Huang J."/>
            <person name="Zhang X."/>
            <person name="Sun H."/>
            <person name="Wang H."/>
        </authorList>
    </citation>
    <scope>NUCLEOTIDE SEQUENCE [LARGE SCALE GENOMIC DNA]</scope>
    <source>
        <strain evidence="3">TB1705</strain>
        <tissue evidence="3">Leaf</tissue>
    </source>
</reference>
<evidence type="ECO:0000313" key="3">
    <source>
        <dbReference type="EMBL" id="KAF6140251.1"/>
    </source>
</evidence>
<dbReference type="Proteomes" id="UP000541444">
    <property type="component" value="Unassembled WGS sequence"/>
</dbReference>
<evidence type="ECO:0000256" key="1">
    <source>
        <dbReference type="SAM" id="MobiDB-lite"/>
    </source>
</evidence>
<feature type="transmembrane region" description="Helical" evidence="2">
    <location>
        <begin position="210"/>
        <end position="227"/>
    </location>
</feature>
<feature type="transmembrane region" description="Helical" evidence="2">
    <location>
        <begin position="86"/>
        <end position="106"/>
    </location>
</feature>
<keyword evidence="2" id="KW-0812">Transmembrane</keyword>
<protein>
    <submittedName>
        <fullName evidence="3">Uncharacterized protein</fullName>
    </submittedName>
</protein>
<keyword evidence="4" id="KW-1185">Reference proteome</keyword>